<evidence type="ECO:0000256" key="10">
    <source>
        <dbReference type="ARBA" id="ARBA00022989"/>
    </source>
</evidence>
<dbReference type="GO" id="GO:0007156">
    <property type="term" value="P:homophilic cell adhesion via plasma membrane adhesion molecules"/>
    <property type="evidence" value="ECO:0007669"/>
    <property type="project" value="InterPro"/>
</dbReference>
<keyword evidence="12" id="KW-0325">Glycoprotein</keyword>
<feature type="domain" description="Cadherin" evidence="17">
    <location>
        <begin position="303"/>
        <end position="414"/>
    </location>
</feature>
<evidence type="ECO:0000256" key="5">
    <source>
        <dbReference type="ARBA" id="ARBA00022723"/>
    </source>
</evidence>
<evidence type="ECO:0000259" key="17">
    <source>
        <dbReference type="PROSITE" id="PS50268"/>
    </source>
</evidence>
<dbReference type="Pfam" id="PF08758">
    <property type="entry name" value="Cadherin_pro"/>
    <property type="match status" value="1"/>
</dbReference>
<dbReference type="FunFam" id="2.60.40.60:FF:000068">
    <property type="entry name" value="Desmoglein 1"/>
    <property type="match status" value="1"/>
</dbReference>
<dbReference type="FunFam" id="2.60.40.60:FF:000027">
    <property type="entry name" value="Cadherin 2"/>
    <property type="match status" value="1"/>
</dbReference>
<evidence type="ECO:0000256" key="9">
    <source>
        <dbReference type="ARBA" id="ARBA00022949"/>
    </source>
</evidence>
<dbReference type="OrthoDB" id="6079678at2759"/>
<dbReference type="SUPFAM" id="SSF49313">
    <property type="entry name" value="Cadherin-like"/>
    <property type="match status" value="6"/>
</dbReference>
<dbReference type="InterPro" id="IPR020894">
    <property type="entry name" value="Cadherin_CS"/>
</dbReference>
<feature type="domain" description="Cadherin" evidence="17">
    <location>
        <begin position="205"/>
        <end position="302"/>
    </location>
</feature>
<keyword evidence="8 14" id="KW-0130">Cell adhesion</keyword>
<dbReference type="PRINTS" id="PR01818">
    <property type="entry name" value="DESMOCADHERN"/>
</dbReference>
<dbReference type="PANTHER" id="PTHR24025:SF0">
    <property type="entry name" value="DESMOCOLLIN-2"/>
    <property type="match status" value="1"/>
</dbReference>
<reference evidence="19" key="2">
    <citation type="submission" date="2017-12" db="EMBL/GenBank/DDBJ databases">
        <title>Genome sequence of the Bar-tailed Godwit (Limosa lapponica baueri).</title>
        <authorList>
            <person name="Lima N.C.B."/>
            <person name="Parody-Merino A.M."/>
            <person name="Battley P.F."/>
            <person name="Fidler A.E."/>
            <person name="Prosdocimi F."/>
        </authorList>
    </citation>
    <scope>NUCLEOTIDE SEQUENCE [LARGE SCALE GENOMIC DNA]</scope>
</reference>
<keyword evidence="10 16" id="KW-1133">Transmembrane helix</keyword>
<feature type="domain" description="Cadherin" evidence="17">
    <location>
        <begin position="415"/>
        <end position="531"/>
    </location>
</feature>
<dbReference type="GO" id="GO:0005509">
    <property type="term" value="F:calcium ion binding"/>
    <property type="evidence" value="ECO:0007669"/>
    <property type="project" value="UniProtKB-UniRule"/>
</dbReference>
<dbReference type="Gene3D" id="2.60.40.60">
    <property type="entry name" value="Cadherins"/>
    <property type="match status" value="6"/>
</dbReference>
<dbReference type="FunFam" id="2.60.40.60:FF:000096">
    <property type="entry name" value="Desmocollin 2"/>
    <property type="match status" value="1"/>
</dbReference>
<dbReference type="SMART" id="SM00112">
    <property type="entry name" value="CA"/>
    <property type="match status" value="4"/>
</dbReference>
<dbReference type="PANTHER" id="PTHR24025">
    <property type="entry name" value="DESMOGLEIN FAMILY MEMBER"/>
    <property type="match status" value="1"/>
</dbReference>
<reference evidence="19" key="1">
    <citation type="submission" date="2017-11" db="EMBL/GenBank/DDBJ databases">
        <authorList>
            <person name="Lima N.C."/>
            <person name="Parody-Merino A.M."/>
            <person name="Battley P.F."/>
            <person name="Fidler A.E."/>
            <person name="Prosdocimi F."/>
        </authorList>
    </citation>
    <scope>NUCLEOTIDE SEQUENCE [LARGE SCALE GENOMIC DNA]</scope>
</reference>
<dbReference type="InterPro" id="IPR015919">
    <property type="entry name" value="Cadherin-like_sf"/>
</dbReference>
<dbReference type="PROSITE" id="PS00232">
    <property type="entry name" value="CADHERIN_1"/>
    <property type="match status" value="1"/>
</dbReference>
<dbReference type="Pfam" id="PF01049">
    <property type="entry name" value="CADH_Y-type_LIR"/>
    <property type="match status" value="1"/>
</dbReference>
<dbReference type="InterPro" id="IPR027397">
    <property type="entry name" value="Catenin-bd_sf"/>
</dbReference>
<feature type="domain" description="Cadherin" evidence="17">
    <location>
        <begin position="532"/>
        <end position="637"/>
    </location>
</feature>
<dbReference type="Proteomes" id="UP000233556">
    <property type="component" value="Unassembled WGS sequence"/>
</dbReference>
<evidence type="ECO:0000256" key="12">
    <source>
        <dbReference type="ARBA" id="ARBA00023180"/>
    </source>
</evidence>
<keyword evidence="9" id="KW-0965">Cell junction</keyword>
<dbReference type="FunFam" id="2.60.40.60:FF:000011">
    <property type="entry name" value="Cadherin 1"/>
    <property type="match status" value="1"/>
</dbReference>
<evidence type="ECO:0000256" key="6">
    <source>
        <dbReference type="ARBA" id="ARBA00022737"/>
    </source>
</evidence>
<evidence type="ECO:0000313" key="19">
    <source>
        <dbReference type="Proteomes" id="UP000233556"/>
    </source>
</evidence>
<dbReference type="CDD" id="cd11304">
    <property type="entry name" value="Cadherin_repeat"/>
    <property type="match status" value="4"/>
</dbReference>
<dbReference type="InterPro" id="IPR000233">
    <property type="entry name" value="Cadherin_Y-type_LIR"/>
</dbReference>
<gene>
    <name evidence="18" type="ORF">llap_4897</name>
</gene>
<dbReference type="AlphaFoldDB" id="A0A2I0UFH2"/>
<dbReference type="FunFam" id="2.60.40.60:FF:000019">
    <property type="entry name" value="Cadherin 2"/>
    <property type="match status" value="1"/>
</dbReference>
<evidence type="ECO:0000256" key="1">
    <source>
        <dbReference type="ARBA" id="ARBA00004251"/>
    </source>
</evidence>
<feature type="transmembrane region" description="Helical" evidence="16">
    <location>
        <begin position="760"/>
        <end position="783"/>
    </location>
</feature>
<evidence type="ECO:0000256" key="7">
    <source>
        <dbReference type="ARBA" id="ARBA00022837"/>
    </source>
</evidence>
<evidence type="ECO:0000256" key="2">
    <source>
        <dbReference type="ARBA" id="ARBA00004568"/>
    </source>
</evidence>
<dbReference type="Pfam" id="PF00028">
    <property type="entry name" value="Cadherin"/>
    <property type="match status" value="4"/>
</dbReference>
<evidence type="ECO:0000256" key="15">
    <source>
        <dbReference type="RuleBase" id="RU004358"/>
    </source>
</evidence>
<protein>
    <recommendedName>
        <fullName evidence="17">Cadherin domain-containing protein</fullName>
    </recommendedName>
</protein>
<keyword evidence="19" id="KW-1185">Reference proteome</keyword>
<evidence type="ECO:0000256" key="13">
    <source>
        <dbReference type="PROSITE-ProRule" id="PRU00043"/>
    </source>
</evidence>
<organism evidence="18 19">
    <name type="scientific">Limosa lapponica baueri</name>
    <dbReference type="NCBI Taxonomy" id="1758121"/>
    <lineage>
        <taxon>Eukaryota</taxon>
        <taxon>Metazoa</taxon>
        <taxon>Chordata</taxon>
        <taxon>Craniata</taxon>
        <taxon>Vertebrata</taxon>
        <taxon>Euteleostomi</taxon>
        <taxon>Archelosauria</taxon>
        <taxon>Archosauria</taxon>
        <taxon>Dinosauria</taxon>
        <taxon>Saurischia</taxon>
        <taxon>Theropoda</taxon>
        <taxon>Coelurosauria</taxon>
        <taxon>Aves</taxon>
        <taxon>Neognathae</taxon>
        <taxon>Neoaves</taxon>
        <taxon>Charadriiformes</taxon>
        <taxon>Scolopacidae</taxon>
        <taxon>Limosa</taxon>
    </lineage>
</organism>
<dbReference type="InterPro" id="IPR002126">
    <property type="entry name" value="Cadherin-like_dom"/>
</dbReference>
<proteinExistence type="predicted"/>
<keyword evidence="4 14" id="KW-0812">Transmembrane</keyword>
<comment type="subcellular location">
    <subcellularLocation>
        <location evidence="2">Cell junction</location>
        <location evidence="2">Desmosome</location>
    </subcellularLocation>
    <subcellularLocation>
        <location evidence="1 14">Cell membrane</location>
        <topology evidence="1 14">Single-pass type I membrane protein</topology>
    </subcellularLocation>
</comment>
<keyword evidence="5" id="KW-0479">Metal-binding</keyword>
<evidence type="ECO:0000256" key="4">
    <source>
        <dbReference type="ARBA" id="ARBA00022692"/>
    </source>
</evidence>
<sequence>MNLCVFHPKINCKILAEAAMNMSGKVLVEYLPDSPQNKSKKTSVFTVFKIQNPKDCFSGNLRCSAVKERNIQLWYSTFKKKVLSLCCEACKKVTFHVPSELEADTLVGRVDLKECLQSADFISSSDGNFKILEDGSVYTTSPVSFSAEKKTFSILLKDTQEHVQKKIHVSLVEEEKKTQKTRQARDTVLKRTKRRWGPIPSVMIENSLGPFPLQIQQVQSDTAQNYTIYYSASGPGIDQDPKGLFYIERETGNIFATRAVDREQYPSFQIICFATTPDGYSPEVPLVHTIRIEDDNDNAPYFTQDLFEFSVLENSKSGVVVGRVTAEDRDEPYTLHTTLKYRIVSQNPPVTPAFSLHGDTGVIAVLLPQLDRELVSSYTLLVEVRDMAGQPFGLCTTGTVVIRIEDTNDNAPSFKQTQYETRVEENRVNVEILRVSVVDLDEPGSPGSGAVYEIIRGNDDRSFEITTDKNTNEGVLCVVKGLDYEAAKQRILVIAVNNEAPYMLAPHSQQLSQSTSSVTVHVLDMDEGPVFKPCHLRIDVKECEDIGTSIGRYVAEDPETGNSEGICYRIPPGQCNWISIDEKSGEVRTIKVLDRDVGEMRRGQCNITVLAIDRNGKTGTGTIQVFIQPGNKNYPQITKTAYIMCRDRKPICLTAQDGDESPYSTPFAFHINDRSLASSWKITRHNGTLRHLPPRLAVDNSVYLSPKGDIPFGIYRIPVSVTDNGGKVGENNIEVNYCDCVTPTECNEGPRALPAGNVTLGLWAILAMILGSLLLLLILITICGCCGSGVMHRQVTDDCANHNLIISNTEAPGEEVMDHNIIPLQNTCDQGGYGIKTGDQQTFEMVKGRGHTLESVKGGGHQTLGSVKEGGGGQPMMDTCRYSYSEWHNFTHPRLGEKVHLCRQDEEQKHSEDYLLSYNYEGKGSLAGSVGCCSDQHEEEALDFLDQLEPKFRTLAETCIKR</sequence>
<evidence type="ECO:0000313" key="18">
    <source>
        <dbReference type="EMBL" id="PKU44790.1"/>
    </source>
</evidence>
<evidence type="ECO:0000256" key="11">
    <source>
        <dbReference type="ARBA" id="ARBA00023136"/>
    </source>
</evidence>
<dbReference type="Gene3D" id="4.10.900.10">
    <property type="entry name" value="TCF3-CBD (Catenin binding domain)"/>
    <property type="match status" value="1"/>
</dbReference>
<keyword evidence="6" id="KW-0677">Repeat</keyword>
<name>A0A2I0UFH2_LIMLA</name>
<dbReference type="FunFam" id="4.10.900.10:FF:000005">
    <property type="entry name" value="Desmocollin 2"/>
    <property type="match status" value="1"/>
</dbReference>
<dbReference type="PRINTS" id="PR00205">
    <property type="entry name" value="CADHERIN"/>
</dbReference>
<evidence type="ECO:0000256" key="16">
    <source>
        <dbReference type="SAM" id="Phobius"/>
    </source>
</evidence>
<dbReference type="PROSITE" id="PS50268">
    <property type="entry name" value="CADHERIN_2"/>
    <property type="match status" value="4"/>
</dbReference>
<dbReference type="InterPro" id="IPR009122">
    <property type="entry name" value="Desmosomal_cadherin"/>
</dbReference>
<keyword evidence="7 13" id="KW-0106">Calcium</keyword>
<dbReference type="GO" id="GO:0030057">
    <property type="term" value="C:desmosome"/>
    <property type="evidence" value="ECO:0007669"/>
    <property type="project" value="UniProtKB-SubCell"/>
</dbReference>
<accession>A0A2I0UFH2</accession>
<dbReference type="GO" id="GO:0009986">
    <property type="term" value="C:cell surface"/>
    <property type="evidence" value="ECO:0007669"/>
    <property type="project" value="UniProtKB-ARBA"/>
</dbReference>
<dbReference type="SMART" id="SM01055">
    <property type="entry name" value="Cadherin_pro"/>
    <property type="match status" value="1"/>
</dbReference>
<dbReference type="GO" id="GO:0005886">
    <property type="term" value="C:plasma membrane"/>
    <property type="evidence" value="ECO:0007669"/>
    <property type="project" value="UniProtKB-SubCell"/>
</dbReference>
<keyword evidence="3" id="KW-1003">Cell membrane</keyword>
<dbReference type="InterPro" id="IPR050971">
    <property type="entry name" value="Cadherin-domain_protein"/>
</dbReference>
<comment type="function">
    <text evidence="15">A component of desmosome cell-cell junctions which are required for positive regulation of cellular adhesion. Involved in the interaction of plaque proteins and intermediate filaments mediating cell-cell adhesion.</text>
</comment>
<evidence type="ECO:0000256" key="8">
    <source>
        <dbReference type="ARBA" id="ARBA00022889"/>
    </source>
</evidence>
<dbReference type="PRINTS" id="PR01820">
    <property type="entry name" value="DESMOCOLLIN"/>
</dbReference>
<evidence type="ECO:0000256" key="14">
    <source>
        <dbReference type="RuleBase" id="RU003318"/>
    </source>
</evidence>
<evidence type="ECO:0000256" key="3">
    <source>
        <dbReference type="ARBA" id="ARBA00022475"/>
    </source>
</evidence>
<keyword evidence="11 16" id="KW-0472">Membrane</keyword>
<dbReference type="EMBL" id="KZ505803">
    <property type="protein sequence ID" value="PKU44790.1"/>
    <property type="molecule type" value="Genomic_DNA"/>
</dbReference>
<dbReference type="InterPro" id="IPR014868">
    <property type="entry name" value="Cadherin_pro_dom"/>
</dbReference>